<gene>
    <name evidence="1" type="ORF">JG688_00008848</name>
</gene>
<feature type="non-terminal residue" evidence="1">
    <location>
        <position position="1"/>
    </location>
</feature>
<reference evidence="1" key="1">
    <citation type="submission" date="2021-01" db="EMBL/GenBank/DDBJ databases">
        <title>Phytophthora aleatoria, a newly-described species from Pinus radiata is distinct from Phytophthora cactorum isolates based on comparative genomics.</title>
        <authorList>
            <person name="Mcdougal R."/>
            <person name="Panda P."/>
            <person name="Williams N."/>
            <person name="Studholme D.J."/>
        </authorList>
    </citation>
    <scope>NUCLEOTIDE SEQUENCE</scope>
    <source>
        <strain evidence="1">NZFS 4037</strain>
    </source>
</reference>
<organism evidence="1 2">
    <name type="scientific">Phytophthora aleatoria</name>
    <dbReference type="NCBI Taxonomy" id="2496075"/>
    <lineage>
        <taxon>Eukaryota</taxon>
        <taxon>Sar</taxon>
        <taxon>Stramenopiles</taxon>
        <taxon>Oomycota</taxon>
        <taxon>Peronosporomycetes</taxon>
        <taxon>Peronosporales</taxon>
        <taxon>Peronosporaceae</taxon>
        <taxon>Phytophthora</taxon>
    </lineage>
</organism>
<protein>
    <submittedName>
        <fullName evidence="1">Uncharacterized protein</fullName>
    </submittedName>
</protein>
<proteinExistence type="predicted"/>
<evidence type="ECO:0000313" key="1">
    <source>
        <dbReference type="EMBL" id="KAG6961922.1"/>
    </source>
</evidence>
<dbReference type="AlphaFoldDB" id="A0A8J5MFK7"/>
<name>A0A8J5MFK7_9STRA</name>
<evidence type="ECO:0000313" key="2">
    <source>
        <dbReference type="Proteomes" id="UP000709295"/>
    </source>
</evidence>
<keyword evidence="2" id="KW-1185">Reference proteome</keyword>
<comment type="caution">
    <text evidence="1">The sequence shown here is derived from an EMBL/GenBank/DDBJ whole genome shotgun (WGS) entry which is preliminary data.</text>
</comment>
<sequence length="129" mass="14790">MDTATRNEVKRFSQEWGARFTKPAWEAVLLQRRSLLVEIQGVLRKLRRKVLLAFTGTMTMTLDPPAAVKRAVESWADIGPFTRKPMQPGESSFIFDWGVRVEYTEGTKTKIGYICLADEYCRRTNTADN</sequence>
<dbReference type="Proteomes" id="UP000709295">
    <property type="component" value="Unassembled WGS sequence"/>
</dbReference>
<dbReference type="EMBL" id="JAENGY010000486">
    <property type="protein sequence ID" value="KAG6961922.1"/>
    <property type="molecule type" value="Genomic_DNA"/>
</dbReference>
<accession>A0A8J5MFK7</accession>